<evidence type="ECO:0000313" key="11">
    <source>
        <dbReference type="Proteomes" id="UP000440004"/>
    </source>
</evidence>
<evidence type="ECO:0000256" key="6">
    <source>
        <dbReference type="ARBA" id="ARBA00023229"/>
    </source>
</evidence>
<feature type="binding site" evidence="7">
    <location>
        <position position="308"/>
    </location>
    <ligand>
        <name>[4Fe-4S] cluster</name>
        <dbReference type="ChEBI" id="CHEBI:49883"/>
    </ligand>
</feature>
<keyword evidence="1 7" id="KW-0004">4Fe-4S</keyword>
<dbReference type="Proteomes" id="UP000440004">
    <property type="component" value="Unassembled WGS sequence"/>
</dbReference>
<dbReference type="HAMAP" id="MF_00159">
    <property type="entry name" value="IspG"/>
    <property type="match status" value="1"/>
</dbReference>
<organism evidence="10 11">
    <name type="scientific">Alkalibaculum sporogenes</name>
    <dbReference type="NCBI Taxonomy" id="2655001"/>
    <lineage>
        <taxon>Bacteria</taxon>
        <taxon>Bacillati</taxon>
        <taxon>Bacillota</taxon>
        <taxon>Clostridia</taxon>
        <taxon>Eubacteriales</taxon>
        <taxon>Eubacteriaceae</taxon>
        <taxon>Alkalibaculum</taxon>
    </lineage>
</organism>
<feature type="binding site" evidence="7">
    <location>
        <position position="269"/>
    </location>
    <ligand>
        <name>[4Fe-4S] cluster</name>
        <dbReference type="ChEBI" id="CHEBI:49883"/>
    </ligand>
</feature>
<dbReference type="GO" id="GO:0005506">
    <property type="term" value="F:iron ion binding"/>
    <property type="evidence" value="ECO:0007669"/>
    <property type="project" value="InterPro"/>
</dbReference>
<dbReference type="EC" id="1.17.7.3" evidence="7"/>
<protein>
    <recommendedName>
        <fullName evidence="7">4-hydroxy-3-methylbut-2-en-1-yl diphosphate synthase (flavodoxin)</fullName>
        <ecNumber evidence="7">1.17.7.3</ecNumber>
    </recommendedName>
    <alternativeName>
        <fullName evidence="7">1-hydroxy-2-methyl-2-(E)-butenyl 4-diphosphate synthase</fullName>
    </alternativeName>
</protein>
<feature type="binding site" evidence="7">
    <location>
        <position position="301"/>
    </location>
    <ligand>
        <name>[4Fe-4S] cluster</name>
        <dbReference type="ChEBI" id="CHEBI:49883"/>
    </ligand>
</feature>
<keyword evidence="5 7" id="KW-0411">Iron-sulfur</keyword>
<keyword evidence="3 7" id="KW-0560">Oxidoreductase</keyword>
<reference evidence="10 11" key="1">
    <citation type="submission" date="2019-10" db="EMBL/GenBank/DDBJ databases">
        <title>Alkalibaculum tamaniensis sp.nov., a new alkaliphilic acetogen, isolated on methoxylated aromatics from a mud volcano.</title>
        <authorList>
            <person name="Khomyakova M.A."/>
            <person name="Merkel A.Y."/>
            <person name="Bonch-Osmolovskaya E.A."/>
            <person name="Slobodkin A.I."/>
        </authorList>
    </citation>
    <scope>NUCLEOTIDE SEQUENCE [LARGE SCALE GENOMIC DNA]</scope>
    <source>
        <strain evidence="10 11">M08DMB</strain>
    </source>
</reference>
<evidence type="ECO:0000313" key="10">
    <source>
        <dbReference type="EMBL" id="MPW25840.1"/>
    </source>
</evidence>
<feature type="domain" description="IspG C-terminal" evidence="9">
    <location>
        <begin position="262"/>
        <end position="349"/>
    </location>
</feature>
<feature type="domain" description="IspG TIM-barrel" evidence="8">
    <location>
        <begin position="7"/>
        <end position="246"/>
    </location>
</feature>
<evidence type="ECO:0000256" key="4">
    <source>
        <dbReference type="ARBA" id="ARBA00023004"/>
    </source>
</evidence>
<comment type="catalytic activity">
    <reaction evidence="7">
        <text>(2E)-4-hydroxy-3-methylbut-2-enyl diphosphate + oxidized [flavodoxin] + H2O + 2 H(+) = 2-C-methyl-D-erythritol 2,4-cyclic diphosphate + reduced [flavodoxin]</text>
        <dbReference type="Rhea" id="RHEA:43604"/>
        <dbReference type="Rhea" id="RHEA-COMP:10622"/>
        <dbReference type="Rhea" id="RHEA-COMP:10623"/>
        <dbReference type="ChEBI" id="CHEBI:15377"/>
        <dbReference type="ChEBI" id="CHEBI:15378"/>
        <dbReference type="ChEBI" id="CHEBI:57618"/>
        <dbReference type="ChEBI" id="CHEBI:58210"/>
        <dbReference type="ChEBI" id="CHEBI:58483"/>
        <dbReference type="ChEBI" id="CHEBI:128753"/>
        <dbReference type="EC" id="1.17.7.3"/>
    </reaction>
</comment>
<keyword evidence="2 7" id="KW-0479">Metal-binding</keyword>
<comment type="similarity">
    <text evidence="7">Belongs to the IspG family.</text>
</comment>
<evidence type="ECO:0000259" key="8">
    <source>
        <dbReference type="Pfam" id="PF04551"/>
    </source>
</evidence>
<sequence>MIQRRKTKEVQIGDITIGGDNPIAIQSMTKTDTRDIPATVSQILQLQESGCDIVRLAIVNMEAAKAIKEIKKSVSIPIVADIHFDYRLALTAIESGIDKLRINPGNIGDISRIKQVVEKSKERKIPIRIGVNSGSLEKDIYDKYNGITPEGLVESATKHIEILENLNFDDIVVSIKSSDVLLSVESYKLFSQKFSYPLHIGITESGTLNVGSVKSSVGLGILLYHGIGDTLRVSLTSEPVNEILVAEELLKSLNIFQKEKIEFISCPTCGRCELDLINIADAIQKECKSIKKNIKVAVMGCGVNGPGEAKDADIGIAGGKSKAVLFKKGKILRTIDENNIIEEVMKEIQLL</sequence>
<dbReference type="GO" id="GO:0141197">
    <property type="term" value="F:4-hydroxy-3-methylbut-2-enyl-diphosphate synthase activity (flavodoxin)"/>
    <property type="evidence" value="ECO:0007669"/>
    <property type="project" value="UniProtKB-EC"/>
</dbReference>
<dbReference type="InterPro" id="IPR004588">
    <property type="entry name" value="IspG_bac-typ"/>
</dbReference>
<name>A0A6A7K8S2_9FIRM</name>
<dbReference type="InterPro" id="IPR045854">
    <property type="entry name" value="NO2/SO3_Rdtase_4Fe4S_sf"/>
</dbReference>
<feature type="binding site" evidence="7">
    <location>
        <position position="266"/>
    </location>
    <ligand>
        <name>[4Fe-4S] cluster</name>
        <dbReference type="ChEBI" id="CHEBI:49883"/>
    </ligand>
</feature>
<dbReference type="FunFam" id="3.20.20.20:FF:000001">
    <property type="entry name" value="4-hydroxy-3-methylbut-2-en-1-yl diphosphate synthase (flavodoxin)"/>
    <property type="match status" value="1"/>
</dbReference>
<dbReference type="GO" id="GO:0046429">
    <property type="term" value="F:4-hydroxy-3-methylbut-2-en-1-yl diphosphate synthase activity (ferredoxin)"/>
    <property type="evidence" value="ECO:0007669"/>
    <property type="project" value="UniProtKB-UniRule"/>
</dbReference>
<dbReference type="NCBIfam" id="NF001540">
    <property type="entry name" value="PRK00366.1"/>
    <property type="match status" value="1"/>
</dbReference>
<dbReference type="InterPro" id="IPR011005">
    <property type="entry name" value="Dihydropteroate_synth-like_sf"/>
</dbReference>
<dbReference type="UniPathway" id="UPA00056">
    <property type="reaction ID" value="UER00096"/>
</dbReference>
<comment type="pathway">
    <text evidence="7">Isoprenoid biosynthesis; isopentenyl diphosphate biosynthesis via DXP pathway; isopentenyl diphosphate from 1-deoxy-D-xylulose 5-phosphate: step 5/6.</text>
</comment>
<evidence type="ECO:0000256" key="7">
    <source>
        <dbReference type="HAMAP-Rule" id="MF_00159"/>
    </source>
</evidence>
<dbReference type="AlphaFoldDB" id="A0A6A7K8S2"/>
<dbReference type="SUPFAM" id="SSF51717">
    <property type="entry name" value="Dihydropteroate synthetase-like"/>
    <property type="match status" value="1"/>
</dbReference>
<evidence type="ECO:0000256" key="1">
    <source>
        <dbReference type="ARBA" id="ARBA00022485"/>
    </source>
</evidence>
<evidence type="ECO:0000256" key="2">
    <source>
        <dbReference type="ARBA" id="ARBA00022723"/>
    </source>
</evidence>
<dbReference type="InterPro" id="IPR016425">
    <property type="entry name" value="IspG_bac"/>
</dbReference>
<dbReference type="InterPro" id="IPR058578">
    <property type="entry name" value="IspG_TIM"/>
</dbReference>
<keyword evidence="4 7" id="KW-0408">Iron</keyword>
<dbReference type="PANTHER" id="PTHR30454:SF0">
    <property type="entry name" value="4-HYDROXY-3-METHYLBUT-2-EN-1-YL DIPHOSPHATE SYNTHASE (FERREDOXIN), CHLOROPLASTIC"/>
    <property type="match status" value="1"/>
</dbReference>
<dbReference type="EMBL" id="WHNX01000011">
    <property type="protein sequence ID" value="MPW25840.1"/>
    <property type="molecule type" value="Genomic_DNA"/>
</dbReference>
<keyword evidence="11" id="KW-1185">Reference proteome</keyword>
<dbReference type="NCBIfam" id="TIGR00612">
    <property type="entry name" value="ispG_gcpE"/>
    <property type="match status" value="1"/>
</dbReference>
<dbReference type="GO" id="GO:0051539">
    <property type="term" value="F:4 iron, 4 sulfur cluster binding"/>
    <property type="evidence" value="ECO:0007669"/>
    <property type="project" value="UniProtKB-UniRule"/>
</dbReference>
<dbReference type="Pfam" id="PF26540">
    <property type="entry name" value="GcpE_C"/>
    <property type="match status" value="1"/>
</dbReference>
<comment type="caution">
    <text evidence="10">The sequence shown here is derived from an EMBL/GenBank/DDBJ whole genome shotgun (WGS) entry which is preliminary data.</text>
</comment>
<evidence type="ECO:0000256" key="5">
    <source>
        <dbReference type="ARBA" id="ARBA00023014"/>
    </source>
</evidence>
<dbReference type="PANTHER" id="PTHR30454">
    <property type="entry name" value="4-HYDROXY-3-METHYLBUT-2-EN-1-YL DIPHOSPHATE SYNTHASE"/>
    <property type="match status" value="1"/>
</dbReference>
<dbReference type="GO" id="GO:0016114">
    <property type="term" value="P:terpenoid biosynthetic process"/>
    <property type="evidence" value="ECO:0007669"/>
    <property type="project" value="InterPro"/>
</dbReference>
<dbReference type="SUPFAM" id="SSF56014">
    <property type="entry name" value="Nitrite and sulphite reductase 4Fe-4S domain-like"/>
    <property type="match status" value="1"/>
</dbReference>
<dbReference type="InterPro" id="IPR058579">
    <property type="entry name" value="IspG_C"/>
</dbReference>
<comment type="cofactor">
    <cofactor evidence="7">
        <name>[4Fe-4S] cluster</name>
        <dbReference type="ChEBI" id="CHEBI:49883"/>
    </cofactor>
    <text evidence="7">Binds 1 [4Fe-4S] cluster.</text>
</comment>
<gene>
    <name evidence="7 10" type="primary">ispG</name>
    <name evidence="10" type="synonym">gcpE</name>
    <name evidence="10" type="ORF">GC105_08560</name>
</gene>
<accession>A0A6A7K8S2</accession>
<evidence type="ECO:0000259" key="9">
    <source>
        <dbReference type="Pfam" id="PF26540"/>
    </source>
</evidence>
<evidence type="ECO:0000256" key="3">
    <source>
        <dbReference type="ARBA" id="ARBA00023002"/>
    </source>
</evidence>
<proteinExistence type="inferred from homology"/>
<dbReference type="Gene3D" id="3.30.413.10">
    <property type="entry name" value="Sulfite Reductase Hemoprotein, domain 1"/>
    <property type="match status" value="1"/>
</dbReference>
<dbReference type="Gene3D" id="3.20.20.20">
    <property type="entry name" value="Dihydropteroate synthase-like"/>
    <property type="match status" value="1"/>
</dbReference>
<dbReference type="Pfam" id="PF04551">
    <property type="entry name" value="GcpE"/>
    <property type="match status" value="1"/>
</dbReference>
<dbReference type="PIRSF" id="PIRSF004640">
    <property type="entry name" value="IspG"/>
    <property type="match status" value="1"/>
</dbReference>
<keyword evidence="6 7" id="KW-0414">Isoprene biosynthesis</keyword>
<dbReference type="GO" id="GO:0019288">
    <property type="term" value="P:isopentenyl diphosphate biosynthetic process, methylerythritol 4-phosphate pathway"/>
    <property type="evidence" value="ECO:0007669"/>
    <property type="project" value="UniProtKB-UniRule"/>
</dbReference>
<comment type="function">
    <text evidence="7">Converts 2C-methyl-D-erythritol 2,4-cyclodiphosphate (ME-2,4cPP) into 1-hydroxy-2-methyl-2-(E)-butenyl 4-diphosphate.</text>
</comment>